<protein>
    <submittedName>
        <fullName evidence="9">MFS transporter</fullName>
    </submittedName>
</protein>
<feature type="transmembrane region" description="Helical" evidence="7">
    <location>
        <begin position="336"/>
        <end position="353"/>
    </location>
</feature>
<evidence type="ECO:0000256" key="3">
    <source>
        <dbReference type="ARBA" id="ARBA00022475"/>
    </source>
</evidence>
<dbReference type="Proteomes" id="UP000321805">
    <property type="component" value="Chromosome"/>
</dbReference>
<evidence type="ECO:0000256" key="6">
    <source>
        <dbReference type="ARBA" id="ARBA00023136"/>
    </source>
</evidence>
<proteinExistence type="predicted"/>
<feature type="transmembrane region" description="Helical" evidence="7">
    <location>
        <begin position="178"/>
        <end position="197"/>
    </location>
</feature>
<evidence type="ECO:0000256" key="7">
    <source>
        <dbReference type="SAM" id="Phobius"/>
    </source>
</evidence>
<keyword evidence="6 7" id="KW-0472">Membrane</keyword>
<dbReference type="PROSITE" id="PS50850">
    <property type="entry name" value="MFS"/>
    <property type="match status" value="1"/>
</dbReference>
<keyword evidence="4 7" id="KW-0812">Transmembrane</keyword>
<evidence type="ECO:0000313" key="9">
    <source>
        <dbReference type="EMBL" id="QEC50838.1"/>
    </source>
</evidence>
<feature type="transmembrane region" description="Helical" evidence="7">
    <location>
        <begin position="20"/>
        <end position="47"/>
    </location>
</feature>
<dbReference type="Gene3D" id="1.20.1250.20">
    <property type="entry name" value="MFS general substrate transporter like domains"/>
    <property type="match status" value="1"/>
</dbReference>
<evidence type="ECO:0000256" key="2">
    <source>
        <dbReference type="ARBA" id="ARBA00022448"/>
    </source>
</evidence>
<dbReference type="OrthoDB" id="102502at2"/>
<feature type="transmembrane region" description="Helical" evidence="7">
    <location>
        <begin position="386"/>
        <end position="410"/>
    </location>
</feature>
<evidence type="ECO:0000313" key="10">
    <source>
        <dbReference type="Proteomes" id="UP000321805"/>
    </source>
</evidence>
<dbReference type="SUPFAM" id="SSF103473">
    <property type="entry name" value="MFS general substrate transporter"/>
    <property type="match status" value="1"/>
</dbReference>
<dbReference type="AlphaFoldDB" id="A0A5B8UDB0"/>
<feature type="transmembrane region" description="Helical" evidence="7">
    <location>
        <begin position="430"/>
        <end position="448"/>
    </location>
</feature>
<feature type="transmembrane region" description="Helical" evidence="7">
    <location>
        <begin position="59"/>
        <end position="78"/>
    </location>
</feature>
<dbReference type="Pfam" id="PF07690">
    <property type="entry name" value="MFS_1"/>
    <property type="match status" value="1"/>
</dbReference>
<dbReference type="GO" id="GO:0022857">
    <property type="term" value="F:transmembrane transporter activity"/>
    <property type="evidence" value="ECO:0007669"/>
    <property type="project" value="InterPro"/>
</dbReference>
<feature type="transmembrane region" description="Helical" evidence="7">
    <location>
        <begin position="248"/>
        <end position="271"/>
    </location>
</feature>
<dbReference type="CDD" id="cd17321">
    <property type="entry name" value="MFS_MMR_MDR_like"/>
    <property type="match status" value="1"/>
</dbReference>
<dbReference type="PANTHER" id="PTHR42718:SF46">
    <property type="entry name" value="BLR6921 PROTEIN"/>
    <property type="match status" value="1"/>
</dbReference>
<feature type="transmembrane region" description="Helical" evidence="7">
    <location>
        <begin position="209"/>
        <end position="227"/>
    </location>
</feature>
<feature type="transmembrane region" description="Helical" evidence="7">
    <location>
        <begin position="84"/>
        <end position="106"/>
    </location>
</feature>
<organism evidence="9 10">
    <name type="scientific">Baekduia soli</name>
    <dbReference type="NCBI Taxonomy" id="496014"/>
    <lineage>
        <taxon>Bacteria</taxon>
        <taxon>Bacillati</taxon>
        <taxon>Actinomycetota</taxon>
        <taxon>Thermoleophilia</taxon>
        <taxon>Solirubrobacterales</taxon>
        <taxon>Baekduiaceae</taxon>
        <taxon>Baekduia</taxon>
    </lineage>
</organism>
<dbReference type="InterPro" id="IPR011701">
    <property type="entry name" value="MFS"/>
</dbReference>
<evidence type="ECO:0000256" key="1">
    <source>
        <dbReference type="ARBA" id="ARBA00004651"/>
    </source>
</evidence>
<dbReference type="EMBL" id="CP042430">
    <property type="protein sequence ID" value="QEC50838.1"/>
    <property type="molecule type" value="Genomic_DNA"/>
</dbReference>
<keyword evidence="2" id="KW-0813">Transport</keyword>
<evidence type="ECO:0000256" key="4">
    <source>
        <dbReference type="ARBA" id="ARBA00022692"/>
    </source>
</evidence>
<feature type="domain" description="Major facilitator superfamily (MFS) profile" evidence="8">
    <location>
        <begin position="1"/>
        <end position="454"/>
    </location>
</feature>
<gene>
    <name evidence="9" type="ORF">FSW04_19105</name>
</gene>
<sequence>MLLATVNSGTLVIALPDLERALGVGLLTLVWVILAFMIASTVLVLTFGRLSDLFGRKRAFVWGFALFTAASLGAGFSSGGTELILWRVVQGIGGAMLFANASALVTDAFPREQLGVAMGTNVMVAGVGLVLGPVLGGALVEISWHWVFWFNVPIGLAGTAWAWLVLREIVRPEADRRFDWWGTLAFVAGLTGLTLGISRGGIVGWGDTLTIGSLVVAVVLLPAFVAIERRVPSPMLDLSLFADRGFSAATGAAFLSGLSRFALTFVFVLYFQGAQGDDPIVAGVKLAPLAVGMLIASPLAGIYADRHGARSLAALGLVVSAVGMAAMTTLQTGTSYALTALWLLITGLGSGMFNSPNTSAMMGAVPPHRRGIAGGTRMMLQNTGSVLSIAFVLAIITAAVPTTTLLSIFSGVSSGLSDAALAPFIHNLHVALWALAASSLLAAAVSLLRPATSGTETRA</sequence>
<feature type="transmembrane region" description="Helical" evidence="7">
    <location>
        <begin position="311"/>
        <end position="330"/>
    </location>
</feature>
<feature type="transmembrane region" description="Helical" evidence="7">
    <location>
        <begin position="118"/>
        <end position="140"/>
    </location>
</feature>
<name>A0A5B8UDB0_9ACTN</name>
<evidence type="ECO:0000256" key="5">
    <source>
        <dbReference type="ARBA" id="ARBA00022989"/>
    </source>
</evidence>
<dbReference type="PANTHER" id="PTHR42718">
    <property type="entry name" value="MAJOR FACILITATOR SUPERFAMILY MULTIDRUG TRANSPORTER MFSC"/>
    <property type="match status" value="1"/>
</dbReference>
<dbReference type="GO" id="GO:0005886">
    <property type="term" value="C:plasma membrane"/>
    <property type="evidence" value="ECO:0007669"/>
    <property type="project" value="UniProtKB-SubCell"/>
</dbReference>
<accession>A0A5B8UDB0</accession>
<dbReference type="InterPro" id="IPR036259">
    <property type="entry name" value="MFS_trans_sf"/>
</dbReference>
<dbReference type="KEGG" id="bsol:FSW04_19105"/>
<dbReference type="Gene3D" id="1.20.1720.10">
    <property type="entry name" value="Multidrug resistance protein D"/>
    <property type="match status" value="1"/>
</dbReference>
<feature type="transmembrane region" description="Helical" evidence="7">
    <location>
        <begin position="283"/>
        <end position="304"/>
    </location>
</feature>
<comment type="subcellular location">
    <subcellularLocation>
        <location evidence="1">Cell membrane</location>
        <topology evidence="1">Multi-pass membrane protein</topology>
    </subcellularLocation>
</comment>
<keyword evidence="3" id="KW-1003">Cell membrane</keyword>
<feature type="transmembrane region" description="Helical" evidence="7">
    <location>
        <begin position="146"/>
        <end position="166"/>
    </location>
</feature>
<keyword evidence="5 7" id="KW-1133">Transmembrane helix</keyword>
<evidence type="ECO:0000259" key="8">
    <source>
        <dbReference type="PROSITE" id="PS50850"/>
    </source>
</evidence>
<dbReference type="InterPro" id="IPR020846">
    <property type="entry name" value="MFS_dom"/>
</dbReference>
<reference evidence="9 10" key="1">
    <citation type="journal article" date="2018" name="J. Microbiol.">
        <title>Baekduia soli gen. nov., sp. nov., a novel bacterium isolated from the soil of Baekdu Mountain and proposal of a novel family name, Baekduiaceae fam. nov.</title>
        <authorList>
            <person name="An D.S."/>
            <person name="Siddiqi M.Z."/>
            <person name="Kim K.H."/>
            <person name="Yu H.S."/>
            <person name="Im W.T."/>
        </authorList>
    </citation>
    <scope>NUCLEOTIDE SEQUENCE [LARGE SCALE GENOMIC DNA]</scope>
    <source>
        <strain evidence="9 10">BR7-21</strain>
    </source>
</reference>
<keyword evidence="10" id="KW-1185">Reference proteome</keyword>